<dbReference type="PANTHER" id="PTHR30469:SF20">
    <property type="entry name" value="EFFLUX RND TRANSPORTER PERIPLASMIC ADAPTOR SUBUNIT"/>
    <property type="match status" value="1"/>
</dbReference>
<dbReference type="GO" id="GO:0015562">
    <property type="term" value="F:efflux transmembrane transporter activity"/>
    <property type="evidence" value="ECO:0007669"/>
    <property type="project" value="TreeGrafter"/>
</dbReference>
<dbReference type="SUPFAM" id="SSF111369">
    <property type="entry name" value="HlyD-like secretion proteins"/>
    <property type="match status" value="1"/>
</dbReference>
<dbReference type="AlphaFoldDB" id="E3BNL6"/>
<comment type="caution">
    <text evidence="4">The sequence shown here is derived from an EMBL/GenBank/DDBJ whole genome shotgun (WGS) entry which is preliminary data.</text>
</comment>
<organism evidence="4 5">
    <name type="scientific">Vibrio caribbeanicus ATCC BAA-2122</name>
    <dbReference type="NCBI Taxonomy" id="796620"/>
    <lineage>
        <taxon>Bacteria</taxon>
        <taxon>Pseudomonadati</taxon>
        <taxon>Pseudomonadota</taxon>
        <taxon>Gammaproteobacteria</taxon>
        <taxon>Vibrionales</taxon>
        <taxon>Vibrionaceae</taxon>
        <taxon>Vibrio</taxon>
    </lineage>
</organism>
<dbReference type="eggNOG" id="COG0845">
    <property type="taxonomic scope" value="Bacteria"/>
</dbReference>
<dbReference type="InterPro" id="IPR058625">
    <property type="entry name" value="MdtA-like_BSH"/>
</dbReference>
<dbReference type="NCBIfam" id="TIGR01730">
    <property type="entry name" value="RND_mfp"/>
    <property type="match status" value="1"/>
</dbReference>
<evidence type="ECO:0000256" key="1">
    <source>
        <dbReference type="ARBA" id="ARBA00009477"/>
    </source>
</evidence>
<dbReference type="Gene3D" id="2.40.30.170">
    <property type="match status" value="1"/>
</dbReference>
<dbReference type="Gene3D" id="2.40.420.20">
    <property type="match status" value="1"/>
</dbReference>
<evidence type="ECO:0000259" key="2">
    <source>
        <dbReference type="Pfam" id="PF25876"/>
    </source>
</evidence>
<evidence type="ECO:0000259" key="3">
    <source>
        <dbReference type="Pfam" id="PF25917"/>
    </source>
</evidence>
<feature type="domain" description="Multidrug resistance protein MdtA-like barrel-sandwich hybrid" evidence="3">
    <location>
        <begin position="58"/>
        <end position="178"/>
    </location>
</feature>
<name>E3BNL6_9VIBR</name>
<dbReference type="Pfam" id="PF25876">
    <property type="entry name" value="HH_MFP_RND"/>
    <property type="match status" value="1"/>
</dbReference>
<dbReference type="InterPro" id="IPR006143">
    <property type="entry name" value="RND_pump_MFP"/>
</dbReference>
<proteinExistence type="inferred from homology"/>
<dbReference type="GO" id="GO:1990281">
    <property type="term" value="C:efflux pump complex"/>
    <property type="evidence" value="ECO:0007669"/>
    <property type="project" value="TreeGrafter"/>
</dbReference>
<evidence type="ECO:0000313" key="4">
    <source>
        <dbReference type="EMBL" id="EFP95435.1"/>
    </source>
</evidence>
<keyword evidence="5" id="KW-1185">Reference proteome</keyword>
<dbReference type="RefSeq" id="WP_009602798.1">
    <property type="nucleotide sequence ID" value="NZ_AEIU01000096.1"/>
</dbReference>
<dbReference type="STRING" id="796620.VIBC2010_15409"/>
<dbReference type="Gene3D" id="1.10.287.470">
    <property type="entry name" value="Helix hairpin bin"/>
    <property type="match status" value="1"/>
</dbReference>
<dbReference type="OrthoDB" id="1185083at2"/>
<feature type="domain" description="Multidrug resistance protein MdtA-like alpha-helical hairpin" evidence="2">
    <location>
        <begin position="98"/>
        <end position="152"/>
    </location>
</feature>
<dbReference type="Proteomes" id="UP000002943">
    <property type="component" value="Unassembled WGS sequence"/>
</dbReference>
<sequence>MYKPILLLLSTTILYGCNKDLPPTEEPESRPAKLFTVSVDNNVFERNFPASSEAGDKAVLTFRVPGQIETILVNAGQRVEKGEVLASLDADEYSLLEQQARAKYLLASVQFERYKKLRADKVVSEQDFDQAKANYNSSIAQLEQAKANLGYTRLTAPYSGTISLLPAERFEFVDAKQGIMNIQTNQLIKVIFQLPNQLLNRFAGGPNIDATMTFDSFPDHHYSLAFQEVDTEADPKTGSYKVTMVMESPQGVGILPGMAGNVHVKMDAIKATPIPKSAVIETDGHTYVWRVESDGTVEKVKVILNEIRQIEQGLENGDKIVASGVGGLKSGDKVREWIKERGL</sequence>
<dbReference type="PROSITE" id="PS51257">
    <property type="entry name" value="PROKAR_LIPOPROTEIN"/>
    <property type="match status" value="1"/>
</dbReference>
<gene>
    <name evidence="4" type="ORF">VIBC2010_15409</name>
</gene>
<comment type="similarity">
    <text evidence="1">Belongs to the membrane fusion protein (MFP) (TC 8.A.1) family.</text>
</comment>
<dbReference type="InterPro" id="IPR058624">
    <property type="entry name" value="MdtA-like_HH"/>
</dbReference>
<protein>
    <submittedName>
        <fullName evidence="4">Uncharacterized protein</fullName>
    </submittedName>
</protein>
<dbReference type="Gene3D" id="2.40.50.100">
    <property type="match status" value="1"/>
</dbReference>
<accession>E3BNL6</accession>
<dbReference type="PANTHER" id="PTHR30469">
    <property type="entry name" value="MULTIDRUG RESISTANCE PROTEIN MDTA"/>
    <property type="match status" value="1"/>
</dbReference>
<reference evidence="4 5" key="1">
    <citation type="journal article" date="2012" name="Int. J. Syst. Evol. Microbiol.">
        <title>Vibrio caribbeanicus sp. nov., isolated from the marine sponge Scleritoderma cyanea.</title>
        <authorList>
            <person name="Hoffmann M."/>
            <person name="Monday S.R."/>
            <person name="Allard M.W."/>
            <person name="Strain E.A."/>
            <person name="Whittaker P."/>
            <person name="Naum M."/>
            <person name="McCarthy P.J."/>
            <person name="Lopez J.V."/>
            <person name="Fischer M."/>
            <person name="Brown E.W."/>
        </authorList>
    </citation>
    <scope>NUCLEOTIDE SEQUENCE [LARGE SCALE GENOMIC DNA]</scope>
    <source>
        <strain evidence="4 5">ATCC BAA-2122</strain>
    </source>
</reference>
<evidence type="ECO:0000313" key="5">
    <source>
        <dbReference type="Proteomes" id="UP000002943"/>
    </source>
</evidence>
<dbReference type="Pfam" id="PF25917">
    <property type="entry name" value="BSH_RND"/>
    <property type="match status" value="1"/>
</dbReference>
<dbReference type="EMBL" id="AEIU01000096">
    <property type="protein sequence ID" value="EFP95435.1"/>
    <property type="molecule type" value="Genomic_DNA"/>
</dbReference>